<keyword evidence="10" id="KW-1185">Reference proteome</keyword>
<keyword evidence="2 7" id="KW-0349">Heme</keyword>
<dbReference type="FunFam" id="1.10.630.10:FF:000043">
    <property type="entry name" value="Cytochrome P450 99A2"/>
    <property type="match status" value="1"/>
</dbReference>
<evidence type="ECO:0000313" key="10">
    <source>
        <dbReference type="Proteomes" id="UP001141806"/>
    </source>
</evidence>
<dbReference type="SUPFAM" id="SSF48264">
    <property type="entry name" value="Cytochrome P450"/>
    <property type="match status" value="1"/>
</dbReference>
<keyword evidence="3 7" id="KW-0479">Metal-binding</keyword>
<dbReference type="InterPro" id="IPR001128">
    <property type="entry name" value="Cyt_P450"/>
</dbReference>
<comment type="cofactor">
    <cofactor evidence="7">
        <name>heme</name>
        <dbReference type="ChEBI" id="CHEBI:30413"/>
    </cofactor>
</comment>
<dbReference type="Pfam" id="PF00067">
    <property type="entry name" value="p450"/>
    <property type="match status" value="1"/>
</dbReference>
<dbReference type="CDD" id="cd11072">
    <property type="entry name" value="CYP71-like"/>
    <property type="match status" value="1"/>
</dbReference>
<keyword evidence="5 7" id="KW-0408">Iron</keyword>
<comment type="similarity">
    <text evidence="1 8">Belongs to the cytochrome P450 family.</text>
</comment>
<dbReference type="GO" id="GO:0004497">
    <property type="term" value="F:monooxygenase activity"/>
    <property type="evidence" value="ECO:0007669"/>
    <property type="project" value="UniProtKB-KW"/>
</dbReference>
<dbReference type="AlphaFoldDB" id="A0A9Q0QR61"/>
<dbReference type="GO" id="GO:0016705">
    <property type="term" value="F:oxidoreductase activity, acting on paired donors, with incorporation or reduction of molecular oxygen"/>
    <property type="evidence" value="ECO:0007669"/>
    <property type="project" value="InterPro"/>
</dbReference>
<evidence type="ECO:0000256" key="7">
    <source>
        <dbReference type="PIRSR" id="PIRSR602401-1"/>
    </source>
</evidence>
<dbReference type="InterPro" id="IPR002401">
    <property type="entry name" value="Cyt_P450_E_grp-I"/>
</dbReference>
<evidence type="ECO:0008006" key="11">
    <source>
        <dbReference type="Google" id="ProtNLM"/>
    </source>
</evidence>
<dbReference type="Gene3D" id="1.10.630.10">
    <property type="entry name" value="Cytochrome P450"/>
    <property type="match status" value="1"/>
</dbReference>
<evidence type="ECO:0000256" key="6">
    <source>
        <dbReference type="ARBA" id="ARBA00023033"/>
    </source>
</evidence>
<gene>
    <name evidence="9" type="ORF">NE237_015578</name>
</gene>
<dbReference type="GO" id="GO:0020037">
    <property type="term" value="F:heme binding"/>
    <property type="evidence" value="ECO:0007669"/>
    <property type="project" value="InterPro"/>
</dbReference>
<dbReference type="OrthoDB" id="1470350at2759"/>
<evidence type="ECO:0000256" key="3">
    <source>
        <dbReference type="ARBA" id="ARBA00022723"/>
    </source>
</evidence>
<evidence type="ECO:0000256" key="1">
    <source>
        <dbReference type="ARBA" id="ARBA00010617"/>
    </source>
</evidence>
<dbReference type="InterPro" id="IPR036396">
    <property type="entry name" value="Cyt_P450_sf"/>
</dbReference>
<evidence type="ECO:0000256" key="5">
    <source>
        <dbReference type="ARBA" id="ARBA00023004"/>
    </source>
</evidence>
<keyword evidence="4 8" id="KW-0560">Oxidoreductase</keyword>
<accession>A0A9Q0QR61</accession>
<comment type="caution">
    <text evidence="9">The sequence shown here is derived from an EMBL/GenBank/DDBJ whole genome shotgun (WGS) entry which is preliminary data.</text>
</comment>
<evidence type="ECO:0000256" key="2">
    <source>
        <dbReference type="ARBA" id="ARBA00022617"/>
    </source>
</evidence>
<dbReference type="EMBL" id="JAMYWD010000006">
    <property type="protein sequence ID" value="KAJ4968877.1"/>
    <property type="molecule type" value="Genomic_DNA"/>
</dbReference>
<protein>
    <recommendedName>
        <fullName evidence="11">Cytochrome P450</fullName>
    </recommendedName>
</protein>
<name>A0A9Q0QR61_9MAGN</name>
<dbReference type="Proteomes" id="UP001141806">
    <property type="component" value="Unassembled WGS sequence"/>
</dbReference>
<proteinExistence type="inferred from homology"/>
<reference evidence="9" key="1">
    <citation type="journal article" date="2023" name="Plant J.">
        <title>The genome of the king protea, Protea cynaroides.</title>
        <authorList>
            <person name="Chang J."/>
            <person name="Duong T.A."/>
            <person name="Schoeman C."/>
            <person name="Ma X."/>
            <person name="Roodt D."/>
            <person name="Barker N."/>
            <person name="Li Z."/>
            <person name="Van de Peer Y."/>
            <person name="Mizrachi E."/>
        </authorList>
    </citation>
    <scope>NUCLEOTIDE SEQUENCE</scope>
    <source>
        <tissue evidence="9">Young leaves</tissue>
    </source>
</reference>
<evidence type="ECO:0000256" key="4">
    <source>
        <dbReference type="ARBA" id="ARBA00023002"/>
    </source>
</evidence>
<sequence length="434" mass="48795">MLLQVGSTPTLVVSSLEMAEEILKTQAVVFANRPPMSNTKKLFYGATDIGFSPYGPYWSQLRKFCVHELLSAKRVRSIRYISEEEVAITVDTISHSCKVGDSVNMTDLLHTLTNNLISRVALGKIYQDKDDVNSKLWKLVREVGVLSITASVEDYFPSLGWIDKLTGLDGRMKRVSKELDAFLDLVIEDHLTSNKDDRSQANQENFVDLLLQAHKDSTFNISLTRDNIKAIILGILTGATGITANTMECAMVELISKPTMIRKAQEEVRKVVGKKSMVQEGDILQMNYLKSIVKETLRLHCPPLLVPRESIEDTIVKGYHIPAKTKVLINAWAINRDPKLWDKPEEFIPERYSNSSTDFKGEVLQTLAFGAGQRGCPGSLFALASIELTLATLLYWFDWELAGNARKEGIDITEVSKRSIQKNHLYLLPNFHFS</sequence>
<dbReference type="GO" id="GO:0005506">
    <property type="term" value="F:iron ion binding"/>
    <property type="evidence" value="ECO:0007669"/>
    <property type="project" value="InterPro"/>
</dbReference>
<evidence type="ECO:0000313" key="9">
    <source>
        <dbReference type="EMBL" id="KAJ4968877.1"/>
    </source>
</evidence>
<dbReference type="PROSITE" id="PS00086">
    <property type="entry name" value="CYTOCHROME_P450"/>
    <property type="match status" value="1"/>
</dbReference>
<dbReference type="PRINTS" id="PR00463">
    <property type="entry name" value="EP450I"/>
</dbReference>
<dbReference type="PANTHER" id="PTHR47955">
    <property type="entry name" value="CYTOCHROME P450 FAMILY 71 PROTEIN"/>
    <property type="match status" value="1"/>
</dbReference>
<feature type="binding site" description="axial binding residue" evidence="7">
    <location>
        <position position="376"/>
    </location>
    <ligand>
        <name>heme</name>
        <dbReference type="ChEBI" id="CHEBI:30413"/>
    </ligand>
    <ligandPart>
        <name>Fe</name>
        <dbReference type="ChEBI" id="CHEBI:18248"/>
    </ligandPart>
</feature>
<dbReference type="InterPro" id="IPR017972">
    <property type="entry name" value="Cyt_P450_CS"/>
</dbReference>
<dbReference type="PANTHER" id="PTHR47955:SF18">
    <property type="entry name" value="CYTOCHROME P450 71A1-LIKE"/>
    <property type="match status" value="1"/>
</dbReference>
<evidence type="ECO:0000256" key="8">
    <source>
        <dbReference type="RuleBase" id="RU000461"/>
    </source>
</evidence>
<keyword evidence="6 8" id="KW-0503">Monooxygenase</keyword>
<organism evidence="9 10">
    <name type="scientific">Protea cynaroides</name>
    <dbReference type="NCBI Taxonomy" id="273540"/>
    <lineage>
        <taxon>Eukaryota</taxon>
        <taxon>Viridiplantae</taxon>
        <taxon>Streptophyta</taxon>
        <taxon>Embryophyta</taxon>
        <taxon>Tracheophyta</taxon>
        <taxon>Spermatophyta</taxon>
        <taxon>Magnoliopsida</taxon>
        <taxon>Proteales</taxon>
        <taxon>Proteaceae</taxon>
        <taxon>Protea</taxon>
    </lineage>
</organism>